<evidence type="ECO:0000259" key="10">
    <source>
        <dbReference type="PROSITE" id="PS50835"/>
    </source>
</evidence>
<organism evidence="11 12">
    <name type="scientific">Monopterus albus</name>
    <name type="common">Swamp eel</name>
    <dbReference type="NCBI Taxonomy" id="43700"/>
    <lineage>
        <taxon>Eukaryota</taxon>
        <taxon>Metazoa</taxon>
        <taxon>Chordata</taxon>
        <taxon>Craniata</taxon>
        <taxon>Vertebrata</taxon>
        <taxon>Euteleostomi</taxon>
        <taxon>Actinopterygii</taxon>
        <taxon>Neopterygii</taxon>
        <taxon>Teleostei</taxon>
        <taxon>Neoteleostei</taxon>
        <taxon>Acanthomorphata</taxon>
        <taxon>Anabantaria</taxon>
        <taxon>Synbranchiformes</taxon>
        <taxon>Synbranchidae</taxon>
        <taxon>Monopterus</taxon>
    </lineage>
</organism>
<evidence type="ECO:0000256" key="8">
    <source>
        <dbReference type="ARBA" id="ARBA00023319"/>
    </source>
</evidence>
<dbReference type="GO" id="GO:0005737">
    <property type="term" value="C:cytoplasm"/>
    <property type="evidence" value="ECO:0007669"/>
    <property type="project" value="UniProtKB-SubCell"/>
</dbReference>
<keyword evidence="12" id="KW-1185">Reference proteome</keyword>
<dbReference type="InterPro" id="IPR003599">
    <property type="entry name" value="Ig_sub"/>
</dbReference>
<dbReference type="PANTHER" id="PTHR47633:SF3">
    <property type="entry name" value="STRIATED MUSCLE PREFERENTIALLY EXPRESSED PROTEIN KINASE"/>
    <property type="match status" value="1"/>
</dbReference>
<dbReference type="FunFam" id="2.60.40.10:FF:000145">
    <property type="entry name" value="Myosin light chain kinase, smooth muscle"/>
    <property type="match status" value="1"/>
</dbReference>
<reference evidence="11" key="1">
    <citation type="submission" date="2025-08" db="UniProtKB">
        <authorList>
            <consortium name="Ensembl"/>
        </authorList>
    </citation>
    <scope>IDENTIFICATION</scope>
</reference>
<protein>
    <recommendedName>
        <fullName evidence="10">Ig-like domain-containing protein</fullName>
    </recommendedName>
</protein>
<evidence type="ECO:0000256" key="1">
    <source>
        <dbReference type="ARBA" id="ARBA00004496"/>
    </source>
</evidence>
<evidence type="ECO:0000313" key="12">
    <source>
        <dbReference type="Proteomes" id="UP000261600"/>
    </source>
</evidence>
<dbReference type="Ensembl" id="ENSMALT00000024757.1">
    <property type="protein sequence ID" value="ENSMALP00000024299.1"/>
    <property type="gene ID" value="ENSMALG00000016947.1"/>
</dbReference>
<dbReference type="Proteomes" id="UP000261600">
    <property type="component" value="Unplaced"/>
</dbReference>
<dbReference type="FunFam" id="2.60.40.10:FF:000659">
    <property type="entry name" value="titin isoform X1"/>
    <property type="match status" value="1"/>
</dbReference>
<evidence type="ECO:0000256" key="2">
    <source>
        <dbReference type="ARBA" id="ARBA00006692"/>
    </source>
</evidence>
<evidence type="ECO:0000256" key="9">
    <source>
        <dbReference type="SAM" id="MobiDB-lite"/>
    </source>
</evidence>
<evidence type="ECO:0000313" key="11">
    <source>
        <dbReference type="Ensembl" id="ENSMALP00000024299.1"/>
    </source>
</evidence>
<evidence type="ECO:0000256" key="7">
    <source>
        <dbReference type="ARBA" id="ARBA00023157"/>
    </source>
</evidence>
<dbReference type="SMART" id="SM00408">
    <property type="entry name" value="IGc2"/>
    <property type="match status" value="2"/>
</dbReference>
<evidence type="ECO:0000256" key="3">
    <source>
        <dbReference type="ARBA" id="ARBA00022490"/>
    </source>
</evidence>
<dbReference type="InterPro" id="IPR013783">
    <property type="entry name" value="Ig-like_fold"/>
</dbReference>
<dbReference type="InterPro" id="IPR036179">
    <property type="entry name" value="Ig-like_dom_sf"/>
</dbReference>
<keyword evidence="7" id="KW-1015">Disulfide bond</keyword>
<evidence type="ECO:0000256" key="4">
    <source>
        <dbReference type="ARBA" id="ARBA00022737"/>
    </source>
</evidence>
<feature type="domain" description="Ig-like" evidence="10">
    <location>
        <begin position="105"/>
        <end position="195"/>
    </location>
</feature>
<dbReference type="Pfam" id="PF07679">
    <property type="entry name" value="I-set"/>
    <property type="match status" value="3"/>
</dbReference>
<evidence type="ECO:0000256" key="5">
    <source>
        <dbReference type="ARBA" id="ARBA00022741"/>
    </source>
</evidence>
<dbReference type="AlphaFoldDB" id="A0A3Q3JVX4"/>
<dbReference type="GO" id="GO:0005524">
    <property type="term" value="F:ATP binding"/>
    <property type="evidence" value="ECO:0007669"/>
    <property type="project" value="UniProtKB-KW"/>
</dbReference>
<reference evidence="11" key="2">
    <citation type="submission" date="2025-09" db="UniProtKB">
        <authorList>
            <consortium name="Ensembl"/>
        </authorList>
    </citation>
    <scope>IDENTIFICATION</scope>
</reference>
<dbReference type="SMART" id="SM00409">
    <property type="entry name" value="IG"/>
    <property type="match status" value="3"/>
</dbReference>
<feature type="domain" description="Ig-like" evidence="10">
    <location>
        <begin position="353"/>
        <end position="442"/>
    </location>
</feature>
<dbReference type="InterPro" id="IPR007110">
    <property type="entry name" value="Ig-like_dom"/>
</dbReference>
<proteinExistence type="inferred from homology"/>
<dbReference type="InterPro" id="IPR003598">
    <property type="entry name" value="Ig_sub2"/>
</dbReference>
<keyword evidence="8" id="KW-0393">Immunoglobulin domain</keyword>
<comment type="similarity">
    <text evidence="2">Belongs to the protein kinase superfamily. CAMK Ser/Thr protein kinase family.</text>
</comment>
<dbReference type="SUPFAM" id="SSF48726">
    <property type="entry name" value="Immunoglobulin"/>
    <property type="match status" value="3"/>
</dbReference>
<dbReference type="PANTHER" id="PTHR47633">
    <property type="entry name" value="IMMUNOGLOBULIN"/>
    <property type="match status" value="1"/>
</dbReference>
<dbReference type="STRING" id="43700.ENSMALP00000024299"/>
<dbReference type="PROSITE" id="PS50835">
    <property type="entry name" value="IG_LIKE"/>
    <property type="match status" value="3"/>
</dbReference>
<name>A0A3Q3JVX4_MONAL</name>
<feature type="domain" description="Ig-like" evidence="10">
    <location>
        <begin position="244"/>
        <end position="331"/>
    </location>
</feature>
<keyword evidence="4" id="KW-0677">Repeat</keyword>
<dbReference type="Gene3D" id="2.60.40.10">
    <property type="entry name" value="Immunoglobulins"/>
    <property type="match status" value="3"/>
</dbReference>
<comment type="subcellular location">
    <subcellularLocation>
        <location evidence="1">Cytoplasm</location>
    </subcellularLocation>
</comment>
<accession>A0A3Q3JVX4</accession>
<feature type="region of interest" description="Disordered" evidence="9">
    <location>
        <begin position="1"/>
        <end position="24"/>
    </location>
</feature>
<keyword evidence="6" id="KW-0067">ATP-binding</keyword>
<dbReference type="FunFam" id="2.60.40.10:FF:000425">
    <property type="entry name" value="Myosin light chain kinase"/>
    <property type="match status" value="1"/>
</dbReference>
<keyword evidence="3" id="KW-0963">Cytoplasm</keyword>
<keyword evidence="5" id="KW-0547">Nucleotide-binding</keyword>
<evidence type="ECO:0000256" key="6">
    <source>
        <dbReference type="ARBA" id="ARBA00022840"/>
    </source>
</evidence>
<sequence length="491" mass="54656">MTNQCSRIEGTGGEGKFQIPSAAGSDSAWYTATAINKAGRDTTRCRVNVEVDSVEPEPERKLIIPKGTYKAKEIAGPELEPLHQRYGQEQWEEGDLYDKEKQQKPVFKKKLTSIRMKRFGPAHFECRLTPIGDPTMVVEWLHDSKPLEAANRLRMVSEFGFCSLDYEVAYARDSGIITCRAVNKFGIDQTSATLIVKDEKGLVEESQLPEGRKGAHRIDEIERVAHEGGPAGISAEDEKEKMKPEILTPAAVTAGETATFTVRVSGFPKPTVQWFHNGQIITTSSMYTFVHERDEYSLVINKVERESEGEYSCTVSNRYGQSTCTSYLHVQVKEPEREEKVDGIRFVPTGKPPEFTKSIESVRLSEGGQAFFRYSVIGDPLPEVQWFKGSFHIQPSGLCIIVHNPDGSGFINIKSVKQEHSSIYTCKASNQYGEASCTAELTLCIFSPNLIPFSSSTVRITWCVSLHPRFTASPPPVEAFPFACISAPSVY</sequence>
<dbReference type="InterPro" id="IPR013098">
    <property type="entry name" value="Ig_I-set"/>
</dbReference>